<keyword evidence="2" id="KW-1185">Reference proteome</keyword>
<gene>
    <name evidence="1" type="ORF">METBISCDRAFT_20995</name>
</gene>
<protein>
    <submittedName>
        <fullName evidence="1">Uncharacterized protein</fullName>
    </submittedName>
</protein>
<proteinExistence type="predicted"/>
<dbReference type="AlphaFoldDB" id="A0A4P9ZHS8"/>
<dbReference type="OrthoDB" id="4138492at2759"/>
<organism evidence="1 2">
    <name type="scientific">Metschnikowia bicuspidata</name>
    <dbReference type="NCBI Taxonomy" id="27322"/>
    <lineage>
        <taxon>Eukaryota</taxon>
        <taxon>Fungi</taxon>
        <taxon>Dikarya</taxon>
        <taxon>Ascomycota</taxon>
        <taxon>Saccharomycotina</taxon>
        <taxon>Pichiomycetes</taxon>
        <taxon>Metschnikowiaceae</taxon>
        <taxon>Metschnikowia</taxon>
    </lineage>
</organism>
<evidence type="ECO:0000313" key="2">
    <source>
        <dbReference type="Proteomes" id="UP000268321"/>
    </source>
</evidence>
<dbReference type="EMBL" id="ML004429">
    <property type="protein sequence ID" value="RKP32726.1"/>
    <property type="molecule type" value="Genomic_DNA"/>
</dbReference>
<reference evidence="2" key="1">
    <citation type="journal article" date="2018" name="Nat. Microbiol.">
        <title>Leveraging single-cell genomics to expand the fungal tree of life.</title>
        <authorList>
            <person name="Ahrendt S.R."/>
            <person name="Quandt C.A."/>
            <person name="Ciobanu D."/>
            <person name="Clum A."/>
            <person name="Salamov A."/>
            <person name="Andreopoulos B."/>
            <person name="Cheng J.F."/>
            <person name="Woyke T."/>
            <person name="Pelin A."/>
            <person name="Henrissat B."/>
            <person name="Reynolds N.K."/>
            <person name="Benny G.L."/>
            <person name="Smith M.E."/>
            <person name="James T.Y."/>
            <person name="Grigoriev I.V."/>
        </authorList>
    </citation>
    <scope>NUCLEOTIDE SEQUENCE [LARGE SCALE GENOMIC DNA]</scope>
    <source>
        <strain evidence="2">Baker2002</strain>
    </source>
</reference>
<sequence>MISILWALFAVLAVYVLYTRYLDFCRDVPPEYLNHQSVAENTRKPDELAIHKSTKLDYITGLRVGLGIRYDHYKIRNGNLNDIWEILIGHHGRSSVAKITIGGEQIKISQLKAAVDTLSELFRSWKDVLEVAMLTELYMAKKHTLALTIASFLAQIPVHVYDESSKHLVACDSAILADNEGDLSIVQASDRSCLLRLDTLDFAAEKHDFANEYHLEKDRGIALRVSTRLNHKVLASTQFTQLNLVSAVASCIKHLPPNAELGNKDLLVIVQDHSTPESILNETIKVLVLFVTGSELILAHNGPNFMAYKPTVLVTGPQQAKAIPVVPRLLGTFLYYHRLFSLSRLRFPGASSRKNSQLRLIYVHRDCSSGCYTNWNTLRASLGVNVVEEIGHYNIAGPFLVTDYYEFRTFPAYVTAKIAASGAVVQANEMKLLGSDPAKPRDLAIRGYNIGKTLTIMQGVGQTHEKPDDEGFHRLPYVCRWGTDGCLYILGKNL</sequence>
<dbReference type="Proteomes" id="UP000268321">
    <property type="component" value="Unassembled WGS sequence"/>
</dbReference>
<name>A0A4P9ZHS8_9ASCO</name>
<evidence type="ECO:0000313" key="1">
    <source>
        <dbReference type="EMBL" id="RKP32726.1"/>
    </source>
</evidence>
<accession>A0A4P9ZHS8</accession>